<dbReference type="EMBL" id="BSNT01000069">
    <property type="protein sequence ID" value="GLQ60388.1"/>
    <property type="molecule type" value="Genomic_DNA"/>
</dbReference>
<protein>
    <submittedName>
        <fullName evidence="1">Uncharacterized protein</fullName>
    </submittedName>
</protein>
<dbReference type="Proteomes" id="UP001156613">
    <property type="component" value="Unassembled WGS sequence"/>
</dbReference>
<accession>A0ABQ5WK81</accession>
<sequence>MRRDFVVRSWIRTKKKFRVTRVPKAGGKGEKTLKLSEVLAGDAMLSDREFSGIGLTVADLCNL</sequence>
<keyword evidence="2" id="KW-1185">Reference proteome</keyword>
<gene>
    <name evidence="1" type="ORF">GCM10010937_21910</name>
</gene>
<proteinExistence type="predicted"/>
<reference evidence="2" key="1">
    <citation type="journal article" date="2019" name="Int. J. Syst. Evol. Microbiol.">
        <title>The Global Catalogue of Microorganisms (GCM) 10K type strain sequencing project: providing services to taxonomists for standard genome sequencing and annotation.</title>
        <authorList>
            <consortium name="The Broad Institute Genomics Platform"/>
            <consortium name="The Broad Institute Genome Sequencing Center for Infectious Disease"/>
            <person name="Wu L."/>
            <person name="Ma J."/>
        </authorList>
    </citation>
    <scope>NUCLEOTIDE SEQUENCE [LARGE SCALE GENOMIC DNA]</scope>
    <source>
        <strain evidence="2">NBRC 3271</strain>
    </source>
</reference>
<evidence type="ECO:0000313" key="2">
    <source>
        <dbReference type="Proteomes" id="UP001156613"/>
    </source>
</evidence>
<comment type="caution">
    <text evidence="1">The sequence shown here is derived from an EMBL/GenBank/DDBJ whole genome shotgun (WGS) entry which is preliminary data.</text>
</comment>
<name>A0ABQ5WK81_GLUJA</name>
<organism evidence="1 2">
    <name type="scientific">Gluconobacter japonicus</name>
    <dbReference type="NCBI Taxonomy" id="376620"/>
    <lineage>
        <taxon>Bacteria</taxon>
        <taxon>Pseudomonadati</taxon>
        <taxon>Pseudomonadota</taxon>
        <taxon>Alphaproteobacteria</taxon>
        <taxon>Acetobacterales</taxon>
        <taxon>Acetobacteraceae</taxon>
        <taxon>Gluconobacter</taxon>
    </lineage>
</organism>
<evidence type="ECO:0000313" key="1">
    <source>
        <dbReference type="EMBL" id="GLQ60388.1"/>
    </source>
</evidence>